<evidence type="ECO:0000256" key="1">
    <source>
        <dbReference type="SAM" id="Phobius"/>
    </source>
</evidence>
<proteinExistence type="predicted"/>
<reference evidence="2" key="1">
    <citation type="submission" date="2014-09" db="EMBL/GenBank/DDBJ databases">
        <authorList>
            <person name="Magalhaes I.L.F."/>
            <person name="Oliveira U."/>
            <person name="Santos F.R."/>
            <person name="Vidigal T.H.D.A."/>
            <person name="Brescovit A.D."/>
            <person name="Santos A.J."/>
        </authorList>
    </citation>
    <scope>NUCLEOTIDE SEQUENCE</scope>
    <source>
        <tissue evidence="2">Shoot tissue taken approximately 20 cm above the soil surface</tissue>
    </source>
</reference>
<protein>
    <submittedName>
        <fullName evidence="2">Uncharacterized protein</fullName>
    </submittedName>
</protein>
<accession>A0A0A9DFV0</accession>
<dbReference type="EMBL" id="GBRH01215298">
    <property type="protein sequence ID" value="JAD82597.1"/>
    <property type="molecule type" value="Transcribed_RNA"/>
</dbReference>
<name>A0A0A9DFV0_ARUDO</name>
<keyword evidence="1" id="KW-0812">Transmembrane</keyword>
<keyword evidence="1" id="KW-1133">Transmembrane helix</keyword>
<feature type="transmembrane region" description="Helical" evidence="1">
    <location>
        <begin position="59"/>
        <end position="78"/>
    </location>
</feature>
<reference evidence="2" key="2">
    <citation type="journal article" date="2015" name="Data Brief">
        <title>Shoot transcriptome of the giant reed, Arundo donax.</title>
        <authorList>
            <person name="Barrero R.A."/>
            <person name="Guerrero F.D."/>
            <person name="Moolhuijzen P."/>
            <person name="Goolsby J.A."/>
            <person name="Tidwell J."/>
            <person name="Bellgard S.E."/>
            <person name="Bellgard M.I."/>
        </authorList>
    </citation>
    <scope>NUCLEOTIDE SEQUENCE</scope>
    <source>
        <tissue evidence="2">Shoot tissue taken approximately 20 cm above the soil surface</tissue>
    </source>
</reference>
<keyword evidence="1" id="KW-0472">Membrane</keyword>
<sequence length="85" mass="10244">MLTRFLLLKLPSFTPGDVSCLTNINVLGFYVLWFLQVWILNLDKTFCTFVLWFRKNFRFFFFFWSSPSITNILFSMLLKGPWTTR</sequence>
<evidence type="ECO:0000313" key="2">
    <source>
        <dbReference type="EMBL" id="JAD82597.1"/>
    </source>
</evidence>
<dbReference type="AlphaFoldDB" id="A0A0A9DFV0"/>
<organism evidence="2">
    <name type="scientific">Arundo donax</name>
    <name type="common">Giant reed</name>
    <name type="synonym">Donax arundinaceus</name>
    <dbReference type="NCBI Taxonomy" id="35708"/>
    <lineage>
        <taxon>Eukaryota</taxon>
        <taxon>Viridiplantae</taxon>
        <taxon>Streptophyta</taxon>
        <taxon>Embryophyta</taxon>
        <taxon>Tracheophyta</taxon>
        <taxon>Spermatophyta</taxon>
        <taxon>Magnoliopsida</taxon>
        <taxon>Liliopsida</taxon>
        <taxon>Poales</taxon>
        <taxon>Poaceae</taxon>
        <taxon>PACMAD clade</taxon>
        <taxon>Arundinoideae</taxon>
        <taxon>Arundineae</taxon>
        <taxon>Arundo</taxon>
    </lineage>
</organism>
<feature type="transmembrane region" description="Helical" evidence="1">
    <location>
        <begin position="20"/>
        <end position="39"/>
    </location>
</feature>